<organism evidence="2 3">
    <name type="scientific">Cohnella kolymensis</name>
    <dbReference type="NCBI Taxonomy" id="1590652"/>
    <lineage>
        <taxon>Bacteria</taxon>
        <taxon>Bacillati</taxon>
        <taxon>Bacillota</taxon>
        <taxon>Bacilli</taxon>
        <taxon>Bacillales</taxon>
        <taxon>Paenibacillaceae</taxon>
        <taxon>Cohnella</taxon>
    </lineage>
</organism>
<dbReference type="EMBL" id="JXAL01000001">
    <property type="protein sequence ID" value="KIL37171.1"/>
    <property type="molecule type" value="Genomic_DNA"/>
</dbReference>
<feature type="compositionally biased region" description="Acidic residues" evidence="1">
    <location>
        <begin position="27"/>
        <end position="37"/>
    </location>
</feature>
<dbReference type="RefSeq" id="WP_041058143.1">
    <property type="nucleotide sequence ID" value="NZ_JXAL01000001.1"/>
</dbReference>
<reference evidence="2 3" key="1">
    <citation type="submission" date="2014-12" db="EMBL/GenBank/DDBJ databases">
        <title>Draft genome sequence of Cohnella kolymensis strain B-2846.</title>
        <authorList>
            <person name="Karlyshev A.V."/>
            <person name="Kudryashova E.B."/>
        </authorList>
    </citation>
    <scope>NUCLEOTIDE SEQUENCE [LARGE SCALE GENOMIC DNA]</scope>
    <source>
        <strain evidence="2 3">VKM B-2846</strain>
    </source>
</reference>
<dbReference type="InterPro" id="IPR025435">
    <property type="entry name" value="YfhD-like"/>
</dbReference>
<proteinExistence type="predicted"/>
<feature type="region of interest" description="Disordered" evidence="1">
    <location>
        <begin position="1"/>
        <end position="60"/>
    </location>
</feature>
<dbReference type="Proteomes" id="UP000054526">
    <property type="component" value="Unassembled WGS sequence"/>
</dbReference>
<sequence>MPDQQSPSETGRLSPDFQRRLPIAREEDVEYSEELAGPDDKEAQERARQADRRAQSYEGE</sequence>
<evidence type="ECO:0000313" key="2">
    <source>
        <dbReference type="EMBL" id="KIL37171.1"/>
    </source>
</evidence>
<protein>
    <recommendedName>
        <fullName evidence="4">YfhD family protein</fullName>
    </recommendedName>
</protein>
<evidence type="ECO:0000313" key="3">
    <source>
        <dbReference type="Proteomes" id="UP000054526"/>
    </source>
</evidence>
<evidence type="ECO:0000256" key="1">
    <source>
        <dbReference type="SAM" id="MobiDB-lite"/>
    </source>
</evidence>
<feature type="compositionally biased region" description="Basic and acidic residues" evidence="1">
    <location>
        <begin position="38"/>
        <end position="60"/>
    </location>
</feature>
<feature type="compositionally biased region" description="Basic and acidic residues" evidence="1">
    <location>
        <begin position="17"/>
        <end position="26"/>
    </location>
</feature>
<gene>
    <name evidence="2" type="ORF">SD71_00010</name>
</gene>
<feature type="compositionally biased region" description="Polar residues" evidence="1">
    <location>
        <begin position="1"/>
        <end position="11"/>
    </location>
</feature>
<keyword evidence="3" id="KW-1185">Reference proteome</keyword>
<comment type="caution">
    <text evidence="2">The sequence shown here is derived from an EMBL/GenBank/DDBJ whole genome shotgun (WGS) entry which is preliminary data.</text>
</comment>
<dbReference type="Pfam" id="PF14151">
    <property type="entry name" value="YfhD"/>
    <property type="match status" value="1"/>
</dbReference>
<evidence type="ECO:0008006" key="4">
    <source>
        <dbReference type="Google" id="ProtNLM"/>
    </source>
</evidence>
<accession>A0ABR5A7X5</accession>
<name>A0ABR5A7X5_9BACL</name>